<organism evidence="1 2">
    <name type="scientific">Aliivibrio wodanis</name>
    <dbReference type="NCBI Taxonomy" id="80852"/>
    <lineage>
        <taxon>Bacteria</taxon>
        <taxon>Pseudomonadati</taxon>
        <taxon>Pseudomonadota</taxon>
        <taxon>Gammaproteobacteria</taxon>
        <taxon>Vibrionales</taxon>
        <taxon>Vibrionaceae</taxon>
        <taxon>Aliivibrio</taxon>
    </lineage>
</organism>
<protein>
    <recommendedName>
        <fullName evidence="3">SGNH hydrolase-type esterase domain-containing protein</fullName>
    </recommendedName>
</protein>
<dbReference type="PATRIC" id="fig|80852.17.peg.211"/>
<dbReference type="Proteomes" id="UP000032427">
    <property type="component" value="Chromosome 1"/>
</dbReference>
<evidence type="ECO:0000313" key="2">
    <source>
        <dbReference type="Proteomes" id="UP000032427"/>
    </source>
</evidence>
<evidence type="ECO:0000313" key="1">
    <source>
        <dbReference type="EMBL" id="CED70300.1"/>
    </source>
</evidence>
<name>A0A090IPU3_9GAMM</name>
<evidence type="ECO:0008006" key="3">
    <source>
        <dbReference type="Google" id="ProtNLM"/>
    </source>
</evidence>
<dbReference type="AlphaFoldDB" id="A0A090IPU3"/>
<dbReference type="HOGENOM" id="CLU_084128_0_0_6"/>
<dbReference type="SUPFAM" id="SSF52266">
    <property type="entry name" value="SGNH hydrolase"/>
    <property type="match status" value="1"/>
</dbReference>
<dbReference type="KEGG" id="awd:AWOD_I_0205"/>
<dbReference type="GO" id="GO:0016788">
    <property type="term" value="F:hydrolase activity, acting on ester bonds"/>
    <property type="evidence" value="ECO:0007669"/>
    <property type="project" value="UniProtKB-ARBA"/>
</dbReference>
<gene>
    <name evidence="1" type="ORF">AWOD_I_0205</name>
</gene>
<proteinExistence type="predicted"/>
<dbReference type="InterPro" id="IPR036514">
    <property type="entry name" value="SGNH_hydro_sf"/>
</dbReference>
<reference evidence="2" key="1">
    <citation type="submission" date="2014-09" db="EMBL/GenBank/DDBJ databases">
        <authorList>
            <person name="Hjerde E."/>
        </authorList>
    </citation>
    <scope>NUCLEOTIDE SEQUENCE [LARGE SCALE GENOMIC DNA]</scope>
    <source>
        <strain evidence="2">06/09/139</strain>
    </source>
</reference>
<dbReference type="OrthoDB" id="5465469at2"/>
<dbReference type="Gene3D" id="3.40.50.1110">
    <property type="entry name" value="SGNH hydrolase"/>
    <property type="match status" value="1"/>
</dbReference>
<dbReference type="GeneID" id="28543693"/>
<dbReference type="STRING" id="80852.AWOD_I_0205"/>
<dbReference type="EMBL" id="LN554846">
    <property type="protein sequence ID" value="CED70300.1"/>
    <property type="molecule type" value="Genomic_DNA"/>
</dbReference>
<keyword evidence="2" id="KW-1185">Reference proteome</keyword>
<sequence length="288" mass="32737">MTKILVLGDSHAECLLSPFWKNKHREFTWETTIVYGATLSGLSNPNSNTMSSDIYSKALTDISCDAIVTLLGEVDCGFVIWYYAERDNIDVHTAATKAIKNYKQLLLKAKNIAPVFVISAPLPTIGDNDKHGVVAQKRSSISATQKQRTELTQYFNKEINKFCLENDITFIDLDSFSMGKDGLVHASLINKKKSDHHYDKHKYMMLLSKFLMPYLFSYFDANSDTNFTNELFLKVGDKEINLFRDAAVLVKEFDISIAYGLMKIANNLRPTGPFIKEKLNEYEKLINK</sequence>
<accession>A0A090IPU3</accession>